<dbReference type="RefSeq" id="WP_180689729.1">
    <property type="nucleotide sequence ID" value="NZ_CP059052.1"/>
</dbReference>
<dbReference type="Gene3D" id="2.60.120.10">
    <property type="entry name" value="Jelly Rolls"/>
    <property type="match status" value="1"/>
</dbReference>
<dbReference type="PANTHER" id="PTHR36156:SF2">
    <property type="entry name" value="CUPIN TYPE-2 DOMAIN-CONTAINING PROTEIN"/>
    <property type="match status" value="1"/>
</dbReference>
<dbReference type="SUPFAM" id="SSF51182">
    <property type="entry name" value="RmlC-like cupins"/>
    <property type="match status" value="1"/>
</dbReference>
<reference evidence="1 2" key="1">
    <citation type="journal article" date="2009" name="Mikrobiologiia">
        <title>[Phenanthren biodegradation and interaction of Pseudomonas putida BS3701 and Burkholderia sp.BS3702 in plant rhizosphere].</title>
        <authorList>
            <person name="Ovchinnikova A.A."/>
            <person name="Vetrova A.A."/>
            <person name="Filonov A.E."/>
            <person name="Boronin A.M."/>
        </authorList>
    </citation>
    <scope>NUCLEOTIDE SEQUENCE [LARGE SCALE GENOMIC DNA]</scope>
    <source>
        <strain evidence="1 2">BS3701</strain>
    </source>
</reference>
<name>A0A7D6A615_PSEPU</name>
<dbReference type="InterPro" id="IPR011051">
    <property type="entry name" value="RmlC_Cupin_sf"/>
</dbReference>
<dbReference type="InterPro" id="IPR014710">
    <property type="entry name" value="RmlC-like_jellyroll"/>
</dbReference>
<proteinExistence type="predicted"/>
<accession>A0A7D6A615</accession>
<sequence length="179" mass="19383">MKVRRVVAGTQNGKAVFLADGFAPQTHEYKNIPGFATSLIWQTVASPSLPEAFDDPVQASSSLLPQPGETKCLAVSFPPDSIFQSSDFNPEEAHAEQQRHLLGLYECFDPERPGMHASPTVDYGIVVKGPLILELDGGQIRELASGDIVVQQGNIHAWRNPGTEPALVTFVLIGAHVLR</sequence>
<dbReference type="InterPro" id="IPR047142">
    <property type="entry name" value="OryJ/VirC-like"/>
</dbReference>
<evidence type="ECO:0000313" key="1">
    <source>
        <dbReference type="EMBL" id="QLJ16402.1"/>
    </source>
</evidence>
<evidence type="ECO:0000313" key="2">
    <source>
        <dbReference type="Proteomes" id="UP000510934"/>
    </source>
</evidence>
<gene>
    <name evidence="1" type="ORF">H0H12_10970</name>
</gene>
<organism evidence="1 2">
    <name type="scientific">Pseudomonas putida</name>
    <name type="common">Arthrobacter siderocapsulatus</name>
    <dbReference type="NCBI Taxonomy" id="303"/>
    <lineage>
        <taxon>Bacteria</taxon>
        <taxon>Pseudomonadati</taxon>
        <taxon>Pseudomonadota</taxon>
        <taxon>Gammaproteobacteria</taxon>
        <taxon>Pseudomonadales</taxon>
        <taxon>Pseudomonadaceae</taxon>
        <taxon>Pseudomonas</taxon>
    </lineage>
</organism>
<dbReference type="EMBL" id="CP059052">
    <property type="protein sequence ID" value="QLJ16402.1"/>
    <property type="molecule type" value="Genomic_DNA"/>
</dbReference>
<protein>
    <submittedName>
        <fullName evidence="1">Cupin domain-containing protein</fullName>
    </submittedName>
</protein>
<dbReference type="PANTHER" id="PTHR36156">
    <property type="entry name" value="SLR2101 PROTEIN"/>
    <property type="match status" value="1"/>
</dbReference>
<dbReference type="AlphaFoldDB" id="A0A7D6A615"/>
<dbReference type="CDD" id="cd02231">
    <property type="entry name" value="cupin_BLL6423-like"/>
    <property type="match status" value="1"/>
</dbReference>
<dbReference type="Proteomes" id="UP000510934">
    <property type="component" value="Chromosome"/>
</dbReference>